<dbReference type="RefSeq" id="WP_310052234.1">
    <property type="nucleotide sequence ID" value="NZ_JAVDVW010000001.1"/>
</dbReference>
<dbReference type="Gene3D" id="3.50.70.20">
    <property type="entry name" value="Cytochrome P460"/>
    <property type="match status" value="1"/>
</dbReference>
<organism evidence="3 4">
    <name type="scientific">Agrilutibacter niabensis</name>
    <dbReference type="NCBI Taxonomy" id="380628"/>
    <lineage>
        <taxon>Bacteria</taxon>
        <taxon>Pseudomonadati</taxon>
        <taxon>Pseudomonadota</taxon>
        <taxon>Gammaproteobacteria</taxon>
        <taxon>Lysobacterales</taxon>
        <taxon>Lysobacteraceae</taxon>
        <taxon>Agrilutibacter</taxon>
    </lineage>
</organism>
<feature type="domain" description="Cytochrome P460" evidence="2">
    <location>
        <begin position="46"/>
        <end position="182"/>
    </location>
</feature>
<dbReference type="InterPro" id="IPR038142">
    <property type="entry name" value="Cytochrome_P460_sp"/>
</dbReference>
<dbReference type="InterPro" id="IPR032033">
    <property type="entry name" value="Cytochrome_P460"/>
</dbReference>
<evidence type="ECO:0000259" key="2">
    <source>
        <dbReference type="Pfam" id="PF16694"/>
    </source>
</evidence>
<reference evidence="3 4" key="1">
    <citation type="submission" date="2023-07" db="EMBL/GenBank/DDBJ databases">
        <title>Sorghum-associated microbial communities from plants grown in Nebraska, USA.</title>
        <authorList>
            <person name="Schachtman D."/>
        </authorList>
    </citation>
    <scope>NUCLEOTIDE SEQUENCE [LARGE SCALE GENOMIC DNA]</scope>
    <source>
        <strain evidence="3 4">BE187</strain>
    </source>
</reference>
<name>A0ABU1VLL9_9GAMM</name>
<evidence type="ECO:0000256" key="1">
    <source>
        <dbReference type="SAM" id="SignalP"/>
    </source>
</evidence>
<feature type="chain" id="PRO_5046432229" description="Cytochrome P460 domain-containing protein" evidence="1">
    <location>
        <begin position="25"/>
        <end position="187"/>
    </location>
</feature>
<proteinExistence type="predicted"/>
<evidence type="ECO:0000313" key="4">
    <source>
        <dbReference type="Proteomes" id="UP001267878"/>
    </source>
</evidence>
<gene>
    <name evidence="3" type="ORF">J2X04_000728</name>
</gene>
<evidence type="ECO:0000313" key="3">
    <source>
        <dbReference type="EMBL" id="MDR7098381.1"/>
    </source>
</evidence>
<keyword evidence="4" id="KW-1185">Reference proteome</keyword>
<comment type="caution">
    <text evidence="3">The sequence shown here is derived from an EMBL/GenBank/DDBJ whole genome shotgun (WGS) entry which is preliminary data.</text>
</comment>
<feature type="signal peptide" evidence="1">
    <location>
        <begin position="1"/>
        <end position="24"/>
    </location>
</feature>
<protein>
    <recommendedName>
        <fullName evidence="2">Cytochrome P460 domain-containing protein</fullName>
    </recommendedName>
</protein>
<accession>A0ABU1VLL9</accession>
<dbReference type="Pfam" id="PF16694">
    <property type="entry name" value="Cytochrome_P460"/>
    <property type="match status" value="1"/>
</dbReference>
<dbReference type="EMBL" id="JAVDVW010000001">
    <property type="protein sequence ID" value="MDR7098381.1"/>
    <property type="molecule type" value="Genomic_DNA"/>
</dbReference>
<dbReference type="CDD" id="cd20753">
    <property type="entry name" value="cyt_P460_Mc-like"/>
    <property type="match status" value="1"/>
</dbReference>
<keyword evidence="1" id="KW-0732">Signal</keyword>
<sequence>MKGAITTTKFALVGLILVALATSAAISVQDKYTVKVKDGLAISEFKGYESWEAINISHSGPLMAVILGNKAMIDAYRAGIPGNGKPFPDGARMAKIHYNATKNEAAPSQPLVGGSLHDVDFMVKDSKRFADGNGWGYAAFIYDPASKKFRPATTTDNPPQGNDAKCGVACHTAAKNRDYVFTSYGLR</sequence>
<dbReference type="Proteomes" id="UP001267878">
    <property type="component" value="Unassembled WGS sequence"/>
</dbReference>